<reference evidence="2" key="1">
    <citation type="journal article" date="2015" name="Nature">
        <title>Complex archaea that bridge the gap between prokaryotes and eukaryotes.</title>
        <authorList>
            <person name="Spang A."/>
            <person name="Saw J.H."/>
            <person name="Jorgensen S.L."/>
            <person name="Zaremba-Niedzwiedzka K."/>
            <person name="Martijn J."/>
            <person name="Lind A.E."/>
            <person name="van Eijk R."/>
            <person name="Schleper C."/>
            <person name="Guy L."/>
            <person name="Ettema T.J."/>
        </authorList>
    </citation>
    <scope>NUCLEOTIDE SEQUENCE</scope>
</reference>
<evidence type="ECO:0000256" key="1">
    <source>
        <dbReference type="SAM" id="MobiDB-lite"/>
    </source>
</evidence>
<gene>
    <name evidence="2" type="ORF">LCGC14_2921030</name>
</gene>
<feature type="compositionally biased region" description="Polar residues" evidence="1">
    <location>
        <begin position="36"/>
        <end position="55"/>
    </location>
</feature>
<name>A0A0F8XNV5_9ZZZZ</name>
<evidence type="ECO:0000313" key="2">
    <source>
        <dbReference type="EMBL" id="KKK70732.1"/>
    </source>
</evidence>
<sequence length="55" mass="5758">AAIRARANNDLKKAARWRKAAAAIESSLGQRVGGQQPAQLGPSSTVQPQTPFEAS</sequence>
<dbReference type="AlphaFoldDB" id="A0A0F8XNV5"/>
<organism evidence="2">
    <name type="scientific">marine sediment metagenome</name>
    <dbReference type="NCBI Taxonomy" id="412755"/>
    <lineage>
        <taxon>unclassified sequences</taxon>
        <taxon>metagenomes</taxon>
        <taxon>ecological metagenomes</taxon>
    </lineage>
</organism>
<comment type="caution">
    <text evidence="2">The sequence shown here is derived from an EMBL/GenBank/DDBJ whole genome shotgun (WGS) entry which is preliminary data.</text>
</comment>
<proteinExistence type="predicted"/>
<accession>A0A0F8XNV5</accession>
<protein>
    <submittedName>
        <fullName evidence="2">Uncharacterized protein</fullName>
    </submittedName>
</protein>
<feature type="region of interest" description="Disordered" evidence="1">
    <location>
        <begin position="28"/>
        <end position="55"/>
    </location>
</feature>
<feature type="non-terminal residue" evidence="2">
    <location>
        <position position="1"/>
    </location>
</feature>
<dbReference type="EMBL" id="LAZR01058049">
    <property type="protein sequence ID" value="KKK70732.1"/>
    <property type="molecule type" value="Genomic_DNA"/>
</dbReference>